<proteinExistence type="predicted"/>
<evidence type="ECO:0000256" key="1">
    <source>
        <dbReference type="SAM" id="Phobius"/>
    </source>
</evidence>
<keyword evidence="1" id="KW-0812">Transmembrane</keyword>
<dbReference type="Proteomes" id="UP000037035">
    <property type="component" value="Unassembled WGS sequence"/>
</dbReference>
<evidence type="ECO:0000313" key="2">
    <source>
        <dbReference type="EMBL" id="KNZ53961.1"/>
    </source>
</evidence>
<feature type="transmembrane region" description="Helical" evidence="1">
    <location>
        <begin position="682"/>
        <end position="711"/>
    </location>
</feature>
<evidence type="ECO:0000313" key="3">
    <source>
        <dbReference type="Proteomes" id="UP000037035"/>
    </source>
</evidence>
<accession>A0A0L6UZJ0</accession>
<name>A0A0L6UZJ0_9BASI</name>
<sequence length="808" mass="91795">MPPISFATQQTYSNRIDDFLRLQCWIITLQIISISHLHPISNCLTALYGCAILALSPSSLFFSFFSVLPPHWIFLATRKHVCTRNSFFVSVYGKFSSCRQTSFDITTTKINGVLWSPPLLLFNQFQTVVLVTKAFALDKYNSYSLRHTEKKLHHHIREPIHRFSKMSDDVCRSRRRKKKKLLLPHLPRRVPCWRQGLTIDSVRFVEAGRGGASEMPDFFKSLINPTARSAALDTWVVAAISRFGRPGLGLQSLASWTELHMGSLRRPNARGKGSSSRVAHQRLSSRYSRANPVVRCSLIQHFIVSSSPLTAPLKSLRNKSLHSLLASECWNSEVFALHSRLFSFSQTCHSLTVRTLFCSKMLDKSYFTTTSWSLSLLKLAQKRDWKIICPDNTVSTFLLFTTDHSSKFLHGASSKTTYICPAHKPAGVCVSAQNYNKQRPAGMIRGERFKCSSRPNSPRILSMVILQCCQLSFFLRIRLEIAIFTPARALMYPSAASISASCQEFKGQDWRSGQVAWEDSLSLLVALNSLAYLQHLDTSYAAYRYIESLLSISIPMRVVPHQHNVKIFLENSGATELAGKKTGCYTTHFWPCGEEDFLPPCNPLTYANKNGEKLSVSWVVYLFLYFDPGALLWISLKYNVERKLLILQIYPKGYTIILSLNSYSFCPSHILGQTPDPQGLGWWVAILFIYFIIILNVMPSILSIYNIFLMISSIFFLNKKSHSNQSYFEPFFVVIYCAVCVIKEQGHKSCSMHLGLRDDCFQEMIQHSLEKTCLDEVVAEMVKKMCTIVERSDVKGTPDSIPAQLPYF</sequence>
<keyword evidence="1" id="KW-1133">Transmembrane helix</keyword>
<keyword evidence="1" id="KW-0472">Membrane</keyword>
<dbReference type="AlphaFoldDB" id="A0A0L6UZJ0"/>
<protein>
    <submittedName>
        <fullName evidence="2">Uncharacterized protein</fullName>
    </submittedName>
</protein>
<dbReference type="VEuPathDB" id="FungiDB:VP01_308g2"/>
<keyword evidence="3" id="KW-1185">Reference proteome</keyword>
<feature type="transmembrane region" description="Helical" evidence="1">
    <location>
        <begin position="618"/>
        <end position="636"/>
    </location>
</feature>
<organism evidence="2 3">
    <name type="scientific">Puccinia sorghi</name>
    <dbReference type="NCBI Taxonomy" id="27349"/>
    <lineage>
        <taxon>Eukaryota</taxon>
        <taxon>Fungi</taxon>
        <taxon>Dikarya</taxon>
        <taxon>Basidiomycota</taxon>
        <taxon>Pucciniomycotina</taxon>
        <taxon>Pucciniomycetes</taxon>
        <taxon>Pucciniales</taxon>
        <taxon>Pucciniaceae</taxon>
        <taxon>Puccinia</taxon>
    </lineage>
</organism>
<comment type="caution">
    <text evidence="2">The sequence shown here is derived from an EMBL/GenBank/DDBJ whole genome shotgun (WGS) entry which is preliminary data.</text>
</comment>
<gene>
    <name evidence="2" type="ORF">VP01_308g2</name>
</gene>
<dbReference type="EMBL" id="LAVV01008046">
    <property type="protein sequence ID" value="KNZ53961.1"/>
    <property type="molecule type" value="Genomic_DNA"/>
</dbReference>
<reference evidence="2 3" key="1">
    <citation type="submission" date="2015-08" db="EMBL/GenBank/DDBJ databases">
        <title>Next Generation Sequencing and Analysis of the Genome of Puccinia sorghi L Schw, the Causal Agent of Maize Common Rust.</title>
        <authorList>
            <person name="Rochi L."/>
            <person name="Burguener G."/>
            <person name="Darino M."/>
            <person name="Turjanski A."/>
            <person name="Kreff E."/>
            <person name="Dieguez M.J."/>
            <person name="Sacco F."/>
        </authorList>
    </citation>
    <scope>NUCLEOTIDE SEQUENCE [LARGE SCALE GENOMIC DNA]</scope>
    <source>
        <strain evidence="2 3">RO10H11247</strain>
    </source>
</reference>